<keyword evidence="1" id="KW-0472">Membrane</keyword>
<evidence type="ECO:0000313" key="2">
    <source>
        <dbReference type="EMBL" id="RKS71457.1"/>
    </source>
</evidence>
<feature type="transmembrane region" description="Helical" evidence="1">
    <location>
        <begin position="114"/>
        <end position="130"/>
    </location>
</feature>
<accession>A0A420XLQ8</accession>
<dbReference type="Pfam" id="PF09852">
    <property type="entry name" value="DUF2079"/>
    <property type="match status" value="1"/>
</dbReference>
<evidence type="ECO:0000256" key="1">
    <source>
        <dbReference type="SAM" id="Phobius"/>
    </source>
</evidence>
<evidence type="ECO:0000313" key="3">
    <source>
        <dbReference type="Proteomes" id="UP000281955"/>
    </source>
</evidence>
<proteinExistence type="predicted"/>
<keyword evidence="1" id="KW-0812">Transmembrane</keyword>
<feature type="transmembrane region" description="Helical" evidence="1">
    <location>
        <begin position="162"/>
        <end position="188"/>
    </location>
</feature>
<dbReference type="Proteomes" id="UP000281955">
    <property type="component" value="Unassembled WGS sequence"/>
</dbReference>
<dbReference type="AlphaFoldDB" id="A0A420XLQ8"/>
<dbReference type="InterPro" id="IPR018650">
    <property type="entry name" value="STSV1_Orf64"/>
</dbReference>
<dbReference type="EMBL" id="RBWV01000014">
    <property type="protein sequence ID" value="RKS71457.1"/>
    <property type="molecule type" value="Genomic_DNA"/>
</dbReference>
<comment type="caution">
    <text evidence="2">The sequence shown here is derived from an EMBL/GenBank/DDBJ whole genome shotgun (WGS) entry which is preliminary data.</text>
</comment>
<feature type="transmembrane region" description="Helical" evidence="1">
    <location>
        <begin position="195"/>
        <end position="219"/>
    </location>
</feature>
<gene>
    <name evidence="2" type="ORF">CLV35_3255</name>
</gene>
<protein>
    <submittedName>
        <fullName evidence="2">Putative membrane protein DUF2079</fullName>
    </submittedName>
</protein>
<sequence length="446" mass="48651">MALLAVLVGLFQLLIGLVAWRSYRIGSWDLTLFDTIVRAYAHFRAPIEPALGTHLGVGPDLNAFGDHFSPILALLAPLYWVYADPRMLILAQALLVAVSTAVTWRIAERAMGPAVAYAVALGFGLAWPLQEASLTGFHESLFVAPLLLLAFERLQAGRPGQAALWAAALVTVKEDMGLLTAFFGLLLVVRRERRLGAALAVFGLAMFWFTSSVVVPHYWGHGSPDGDYYRALKDALPNPADTFDVVLRPVQKEQTLGWLLLPWAFLPLLSSAVLVVLPQVGERFASSNPNHWGLMQHYNAVLLPAIVVAGVETARRMPRAMQAVWAVWVVVAAVWLTGRHPGSLLWDGDSWKVDARERAAASAVAAVPHGVTVEADNEIGPHLARHDTVLLLDRTPRDAPWVVVDTGVPSFPVDSLAAQRQRVVDLVARGYALVLDNGQYAVLHRP</sequence>
<feature type="transmembrane region" description="Helical" evidence="1">
    <location>
        <begin position="87"/>
        <end position="107"/>
    </location>
</feature>
<keyword evidence="1" id="KW-1133">Transmembrane helix</keyword>
<reference evidence="2 3" key="1">
    <citation type="submission" date="2018-10" db="EMBL/GenBank/DDBJ databases">
        <title>Genomic Encyclopedia of Archaeal and Bacterial Type Strains, Phase II (KMG-II): from individual species to whole genera.</title>
        <authorList>
            <person name="Goeker M."/>
        </authorList>
    </citation>
    <scope>NUCLEOTIDE SEQUENCE [LARGE SCALE GENOMIC DNA]</scope>
    <source>
        <strain evidence="2 3">RP-AC37</strain>
    </source>
</reference>
<name>A0A420XLQ8_9ACTN</name>
<organism evidence="2 3">
    <name type="scientific">Motilibacter peucedani</name>
    <dbReference type="NCBI Taxonomy" id="598650"/>
    <lineage>
        <taxon>Bacteria</taxon>
        <taxon>Bacillati</taxon>
        <taxon>Actinomycetota</taxon>
        <taxon>Actinomycetes</taxon>
        <taxon>Motilibacterales</taxon>
        <taxon>Motilibacteraceae</taxon>
        <taxon>Motilibacter</taxon>
    </lineage>
</organism>
<keyword evidence="3" id="KW-1185">Reference proteome</keyword>
<feature type="transmembrane region" description="Helical" evidence="1">
    <location>
        <begin position="256"/>
        <end position="277"/>
    </location>
</feature>
<dbReference type="InParanoid" id="A0A420XLQ8"/>
<feature type="transmembrane region" description="Helical" evidence="1">
    <location>
        <begin position="320"/>
        <end position="338"/>
    </location>
</feature>